<feature type="domain" description="Uncharacterized GPI-anchored protein At5g19230-like" evidence="3">
    <location>
        <begin position="200"/>
        <end position="325"/>
    </location>
</feature>
<keyword evidence="2" id="KW-0732">Signal</keyword>
<reference evidence="4 5" key="1">
    <citation type="submission" date="2019-09" db="EMBL/GenBank/DDBJ databases">
        <authorList>
            <person name="Ou C."/>
        </authorList>
    </citation>
    <scope>NUCLEOTIDE SEQUENCE [LARGE SCALE GENOMIC DNA]</scope>
    <source>
        <strain evidence="4">S2</strain>
        <tissue evidence="4">Leaf</tissue>
    </source>
</reference>
<evidence type="ECO:0000259" key="3">
    <source>
        <dbReference type="Pfam" id="PF25884"/>
    </source>
</evidence>
<reference evidence="4 5" key="3">
    <citation type="submission" date="2019-11" db="EMBL/GenBank/DDBJ databases">
        <title>A de novo genome assembly of a pear dwarfing rootstock.</title>
        <authorList>
            <person name="Wang F."/>
            <person name="Wang J."/>
            <person name="Li S."/>
            <person name="Zhang Y."/>
            <person name="Fang M."/>
            <person name="Ma L."/>
            <person name="Zhao Y."/>
            <person name="Jiang S."/>
        </authorList>
    </citation>
    <scope>NUCLEOTIDE SEQUENCE [LARGE SCALE GENOMIC DNA]</scope>
    <source>
        <strain evidence="4">S2</strain>
        <tissue evidence="4">Leaf</tissue>
    </source>
</reference>
<dbReference type="InterPro" id="IPR059083">
    <property type="entry name" value="At5g19230_dom"/>
</dbReference>
<feature type="chain" id="PRO_5024333690" evidence="2">
    <location>
        <begin position="28"/>
        <end position="363"/>
    </location>
</feature>
<organism evidence="4 5">
    <name type="scientific">Pyrus ussuriensis x Pyrus communis</name>
    <dbReference type="NCBI Taxonomy" id="2448454"/>
    <lineage>
        <taxon>Eukaryota</taxon>
        <taxon>Viridiplantae</taxon>
        <taxon>Streptophyta</taxon>
        <taxon>Embryophyta</taxon>
        <taxon>Tracheophyta</taxon>
        <taxon>Spermatophyta</taxon>
        <taxon>Magnoliopsida</taxon>
        <taxon>eudicotyledons</taxon>
        <taxon>Gunneridae</taxon>
        <taxon>Pentapetalae</taxon>
        <taxon>rosids</taxon>
        <taxon>fabids</taxon>
        <taxon>Rosales</taxon>
        <taxon>Rosaceae</taxon>
        <taxon>Amygdaloideae</taxon>
        <taxon>Maleae</taxon>
        <taxon>Pyrus</taxon>
    </lineage>
</organism>
<protein>
    <submittedName>
        <fullName evidence="4">GPI-anchored protein</fullName>
    </submittedName>
</protein>
<proteinExistence type="predicted"/>
<dbReference type="OrthoDB" id="753138at2759"/>
<dbReference type="PANTHER" id="PTHR33976:SF11">
    <property type="entry name" value="GPI-ANCHORED PROTEIN"/>
    <property type="match status" value="1"/>
</dbReference>
<dbReference type="Pfam" id="PF25884">
    <property type="entry name" value="At5g19230"/>
    <property type="match status" value="2"/>
</dbReference>
<reference evidence="5" key="2">
    <citation type="submission" date="2019-10" db="EMBL/GenBank/DDBJ databases">
        <title>A de novo genome assembly of a pear dwarfing rootstock.</title>
        <authorList>
            <person name="Wang F."/>
            <person name="Wang J."/>
            <person name="Li S."/>
            <person name="Zhang Y."/>
            <person name="Fang M."/>
            <person name="Ma L."/>
            <person name="Zhao Y."/>
            <person name="Jiang S."/>
        </authorList>
    </citation>
    <scope>NUCLEOTIDE SEQUENCE [LARGE SCALE GENOMIC DNA]</scope>
</reference>
<dbReference type="PANTHER" id="PTHR33976">
    <property type="entry name" value="OS07G0645000 PROTEIN"/>
    <property type="match status" value="1"/>
</dbReference>
<keyword evidence="1" id="KW-0812">Transmembrane</keyword>
<dbReference type="InterPro" id="IPR045285">
    <property type="entry name" value="At5g19230-like"/>
</dbReference>
<sequence>MASLIKLSFFFFVIAHALVLLAPLVQSSDKDEDSLLQGINSYRTSLNLPALVKNGNAGCLADKIADDMEGQPCSSPTNGANILATSQTPLANLPKHLGKCKIDANSASDGVILPVCVPKLVPTLVLTNYTHQPQFAKYLNDTKFTGVGLGSEDDWMVVVLASNTPTGSFANAASSLVSAVGFGHFLVSILLLTRDFDYEEDDLFQGLNSFRKSANLPEFKKNDDAACLADELADELEDQPCSSAHYIIEPGNLPRFPSFEKLVKKCHIDINTTTAAIIWPVCVPDLDEDLVLNNYTHSHSSKYLNDSKYSGVGIGSEDDWIVAVLTTDAESGSFSGGAASLGTIGMFQYMAAVLLGLFLVLMC</sequence>
<dbReference type="AlphaFoldDB" id="A0A5N5HRD6"/>
<feature type="transmembrane region" description="Helical" evidence="1">
    <location>
        <begin position="341"/>
        <end position="361"/>
    </location>
</feature>
<dbReference type="Proteomes" id="UP000327157">
    <property type="component" value="Chromosome 12"/>
</dbReference>
<evidence type="ECO:0000256" key="1">
    <source>
        <dbReference type="SAM" id="Phobius"/>
    </source>
</evidence>
<keyword evidence="1" id="KW-0472">Membrane</keyword>
<evidence type="ECO:0000313" key="4">
    <source>
        <dbReference type="EMBL" id="KAB2630158.1"/>
    </source>
</evidence>
<dbReference type="EMBL" id="SMOL01000143">
    <property type="protein sequence ID" value="KAB2630158.1"/>
    <property type="molecule type" value="Genomic_DNA"/>
</dbReference>
<feature type="domain" description="Uncharacterized GPI-anchored protein At5g19230-like" evidence="3">
    <location>
        <begin position="32"/>
        <end position="160"/>
    </location>
</feature>
<gene>
    <name evidence="4" type="ORF">D8674_007677</name>
</gene>
<keyword evidence="1" id="KW-1133">Transmembrane helix</keyword>
<name>A0A5N5HRD6_9ROSA</name>
<comment type="caution">
    <text evidence="4">The sequence shown here is derived from an EMBL/GenBank/DDBJ whole genome shotgun (WGS) entry which is preliminary data.</text>
</comment>
<keyword evidence="5" id="KW-1185">Reference proteome</keyword>
<accession>A0A5N5HRD6</accession>
<evidence type="ECO:0000256" key="2">
    <source>
        <dbReference type="SAM" id="SignalP"/>
    </source>
</evidence>
<evidence type="ECO:0000313" key="5">
    <source>
        <dbReference type="Proteomes" id="UP000327157"/>
    </source>
</evidence>
<feature type="signal peptide" evidence="2">
    <location>
        <begin position="1"/>
        <end position="27"/>
    </location>
</feature>